<dbReference type="PIRSF" id="PIRSF036666">
    <property type="entry name" value="G6S"/>
    <property type="match status" value="1"/>
</dbReference>
<organism evidence="9 10">
    <name type="scientific">Drosophila pseudoobscura pseudoobscura</name>
    <name type="common">Fruit fly</name>
    <dbReference type="NCBI Taxonomy" id="46245"/>
    <lineage>
        <taxon>Eukaryota</taxon>
        <taxon>Metazoa</taxon>
        <taxon>Ecdysozoa</taxon>
        <taxon>Arthropoda</taxon>
        <taxon>Hexapoda</taxon>
        <taxon>Insecta</taxon>
        <taxon>Pterygota</taxon>
        <taxon>Neoptera</taxon>
        <taxon>Endopterygota</taxon>
        <taxon>Diptera</taxon>
        <taxon>Brachycera</taxon>
        <taxon>Muscomorpha</taxon>
        <taxon>Ephydroidea</taxon>
        <taxon>Drosophilidae</taxon>
        <taxon>Drosophila</taxon>
        <taxon>Sophophora</taxon>
    </lineage>
</organism>
<dbReference type="FunCoup" id="A0A6I8VV47">
    <property type="interactions" value="679"/>
</dbReference>
<accession>A0A6I8VV47</accession>
<dbReference type="GO" id="GO:0008449">
    <property type="term" value="F:N-acetylglucosamine-6-sulfatase activity"/>
    <property type="evidence" value="ECO:0007669"/>
    <property type="project" value="InterPro"/>
</dbReference>
<dbReference type="Pfam" id="PF00884">
    <property type="entry name" value="Sulfatase"/>
    <property type="match status" value="1"/>
</dbReference>
<dbReference type="CDD" id="cd16147">
    <property type="entry name" value="G6S"/>
    <property type="match status" value="1"/>
</dbReference>
<feature type="signal peptide" evidence="7">
    <location>
        <begin position="1"/>
        <end position="30"/>
    </location>
</feature>
<sequence length="509" mass="57631">MIFQTKRAGKTASFLLSLAISIFWVDWVLGQQSPNILLILTDDQDVELHGMYPMYETSKLLGQAGAQFHNAFTPTPICCPARASLLTGQYAHNHRTFNNSVSGGCNGPDWLHRSEPRALPVILQNHGYRTFFAGKYLNQFRGAKVPSGWNEFYGLHGNSRYYNYTLRENSQNVSYTSTYLTDLLRDRAVDFLRSATQGDVHRPFFAMVAPPAPHAPYTPAPRHRGVFSNTKALRTPSFNNPTEDKHWLVGSSAHLSNETIATIDRYFQGRWESLLAVDELVAALVAVLNETKSLENTYIIYTSDNGYHMGQFAQPFDKRQPYETDIHVPLLIRGPGIAAESHLHVAVSLIDLAPTVLDWAGITVPPYMDGRSIYGDLLQAGRTDGDISLHPPYRHSLLIEYWGEGNDDTYNPSCPWRSSDRLAECTPEAACHCQDSWNNTFACLRDFKYNDDRIYCQFSDNENFSEAYDLRQDPYQMVNIVYDLLPIVRALYRLRLQNLTKCSGQSCIV</sequence>
<comment type="similarity">
    <text evidence="2">Belongs to the sulfatase family.</text>
</comment>
<evidence type="ECO:0000313" key="9">
    <source>
        <dbReference type="Proteomes" id="UP000001819"/>
    </source>
</evidence>
<dbReference type="PROSITE" id="PS00149">
    <property type="entry name" value="SULFATASE_2"/>
    <property type="match status" value="1"/>
</dbReference>
<comment type="cofactor">
    <cofactor evidence="1">
        <name>Ca(2+)</name>
        <dbReference type="ChEBI" id="CHEBI:29108"/>
    </cofactor>
</comment>
<dbReference type="GO" id="GO:0005539">
    <property type="term" value="F:glycosaminoglycan binding"/>
    <property type="evidence" value="ECO:0007669"/>
    <property type="project" value="TreeGrafter"/>
</dbReference>
<proteinExistence type="inferred from homology"/>
<reference evidence="9" key="1">
    <citation type="submission" date="2024-06" db="UniProtKB">
        <authorList>
            <consortium name="RefSeq"/>
        </authorList>
    </citation>
    <scope>NUCLEOTIDE SEQUENCE [LARGE SCALE GENOMIC DNA]</scope>
    <source>
        <strain evidence="9">MV2-25</strain>
    </source>
</reference>
<dbReference type="ExpressionAtlas" id="A0A6I8VV47">
    <property type="expression patterns" value="baseline"/>
</dbReference>
<evidence type="ECO:0000256" key="5">
    <source>
        <dbReference type="ARBA" id="ARBA00023180"/>
    </source>
</evidence>
<keyword evidence="3 7" id="KW-0732">Signal</keyword>
<feature type="domain" description="Sulfatase N-terminal" evidence="8">
    <location>
        <begin position="34"/>
        <end position="362"/>
    </location>
</feature>
<keyword evidence="4" id="KW-0378">Hydrolase</keyword>
<comment type="PTM">
    <text evidence="6">The conversion to 3-oxoalanine (also known as C-formylglycine, FGly), of a serine or cysteine residue in prokaryotes and of a cysteine residue in eukaryotes, is critical for catalytic activity.</text>
</comment>
<dbReference type="GO" id="GO:0030203">
    <property type="term" value="P:glycosaminoglycan metabolic process"/>
    <property type="evidence" value="ECO:0007669"/>
    <property type="project" value="InterPro"/>
</dbReference>
<dbReference type="InterPro" id="IPR017850">
    <property type="entry name" value="Alkaline_phosphatase_core_sf"/>
</dbReference>
<evidence type="ECO:0000259" key="8">
    <source>
        <dbReference type="Pfam" id="PF00884"/>
    </source>
</evidence>
<evidence type="ECO:0000256" key="4">
    <source>
        <dbReference type="ARBA" id="ARBA00022801"/>
    </source>
</evidence>
<dbReference type="SUPFAM" id="SSF53649">
    <property type="entry name" value="Alkaline phosphatase-like"/>
    <property type="match status" value="1"/>
</dbReference>
<evidence type="ECO:0000313" key="10">
    <source>
        <dbReference type="RefSeq" id="XP_033234479.1"/>
    </source>
</evidence>
<dbReference type="InterPro" id="IPR000917">
    <property type="entry name" value="Sulfatase_N"/>
</dbReference>
<dbReference type="PROSITE" id="PS00523">
    <property type="entry name" value="SULFATASE_1"/>
    <property type="match status" value="1"/>
</dbReference>
<dbReference type="Gene3D" id="3.40.720.10">
    <property type="entry name" value="Alkaline Phosphatase, subunit A"/>
    <property type="match status" value="1"/>
</dbReference>
<dbReference type="InParanoid" id="A0A6I8VV47"/>
<keyword evidence="5" id="KW-0325">Glycoprotein</keyword>
<feature type="modified residue" description="3-oxoalanine (Cys)" evidence="6">
    <location>
        <position position="78"/>
    </location>
</feature>
<evidence type="ECO:0000256" key="3">
    <source>
        <dbReference type="ARBA" id="ARBA00022729"/>
    </source>
</evidence>
<feature type="chain" id="PRO_5026314793" evidence="7">
    <location>
        <begin position="31"/>
        <end position="509"/>
    </location>
</feature>
<protein>
    <submittedName>
        <fullName evidence="10">N-acetylglucosamine-6-sulfatase-like isoform X1</fullName>
    </submittedName>
</protein>
<evidence type="ECO:0000256" key="7">
    <source>
        <dbReference type="SAM" id="SignalP"/>
    </source>
</evidence>
<name>A0A6I8VV47_DROPS</name>
<reference evidence="10" key="2">
    <citation type="submission" date="2025-08" db="UniProtKB">
        <authorList>
            <consortium name="RefSeq"/>
        </authorList>
    </citation>
    <scope>IDENTIFICATION</scope>
    <source>
        <strain evidence="10">MV-25-SWS-2005</strain>
        <tissue evidence="10">Whole body</tissue>
    </source>
</reference>
<dbReference type="PANTHER" id="PTHR43108:SF8">
    <property type="entry name" value="SD21168P"/>
    <property type="match status" value="1"/>
</dbReference>
<evidence type="ECO:0000256" key="2">
    <source>
        <dbReference type="ARBA" id="ARBA00008779"/>
    </source>
</evidence>
<dbReference type="InterPro" id="IPR024607">
    <property type="entry name" value="Sulfatase_CS"/>
</dbReference>
<gene>
    <name evidence="10" type="primary">LOC6898764</name>
</gene>
<dbReference type="PANTHER" id="PTHR43108">
    <property type="entry name" value="N-ACETYLGLUCOSAMINE-6-SULFATASE FAMILY MEMBER"/>
    <property type="match status" value="1"/>
</dbReference>
<dbReference type="RefSeq" id="XP_033234479.1">
    <property type="nucleotide sequence ID" value="XM_033378588.1"/>
</dbReference>
<dbReference type="Proteomes" id="UP000001819">
    <property type="component" value="Chromosome 3"/>
</dbReference>
<keyword evidence="9" id="KW-1185">Reference proteome</keyword>
<evidence type="ECO:0000256" key="6">
    <source>
        <dbReference type="PIRSR" id="PIRSR036666-50"/>
    </source>
</evidence>
<evidence type="ECO:0000256" key="1">
    <source>
        <dbReference type="ARBA" id="ARBA00001913"/>
    </source>
</evidence>
<dbReference type="InterPro" id="IPR012251">
    <property type="entry name" value="GlcNAc_6-SO4ase"/>
</dbReference>
<dbReference type="AlphaFoldDB" id="A0A6I8VV47"/>